<comment type="caution">
    <text evidence="2">The sequence shown here is derived from an EMBL/GenBank/DDBJ whole genome shotgun (WGS) entry which is preliminary data.</text>
</comment>
<gene>
    <name evidence="2" type="ORF">J2Z66_002115</name>
</gene>
<accession>A0ABS4IVC2</accession>
<evidence type="ECO:0000313" key="3">
    <source>
        <dbReference type="Proteomes" id="UP001519287"/>
    </source>
</evidence>
<dbReference type="Proteomes" id="UP001519287">
    <property type="component" value="Unassembled WGS sequence"/>
</dbReference>
<organism evidence="2 3">
    <name type="scientific">Paenibacillus eucommiae</name>
    <dbReference type="NCBI Taxonomy" id="1355755"/>
    <lineage>
        <taxon>Bacteria</taxon>
        <taxon>Bacillati</taxon>
        <taxon>Bacillota</taxon>
        <taxon>Bacilli</taxon>
        <taxon>Bacillales</taxon>
        <taxon>Paenibacillaceae</taxon>
        <taxon>Paenibacillus</taxon>
    </lineage>
</organism>
<feature type="chain" id="PRO_5046624355" description="DUF3221 domain-containing protein" evidence="1">
    <location>
        <begin position="22"/>
        <end position="111"/>
    </location>
</feature>
<dbReference type="RefSeq" id="WP_209971279.1">
    <property type="nucleotide sequence ID" value="NZ_JAGGLB010000005.1"/>
</dbReference>
<protein>
    <recommendedName>
        <fullName evidence="4">DUF3221 domain-containing protein</fullName>
    </recommendedName>
</protein>
<evidence type="ECO:0000313" key="2">
    <source>
        <dbReference type="EMBL" id="MBP1990509.1"/>
    </source>
</evidence>
<dbReference type="PROSITE" id="PS51257">
    <property type="entry name" value="PROKAR_LIPOPROTEIN"/>
    <property type="match status" value="1"/>
</dbReference>
<dbReference type="EMBL" id="JAGGLB010000005">
    <property type="protein sequence ID" value="MBP1990509.1"/>
    <property type="molecule type" value="Genomic_DNA"/>
</dbReference>
<reference evidence="2 3" key="1">
    <citation type="submission" date="2021-03" db="EMBL/GenBank/DDBJ databases">
        <title>Genomic Encyclopedia of Type Strains, Phase IV (KMG-IV): sequencing the most valuable type-strain genomes for metagenomic binning, comparative biology and taxonomic classification.</title>
        <authorList>
            <person name="Goeker M."/>
        </authorList>
    </citation>
    <scope>NUCLEOTIDE SEQUENCE [LARGE SCALE GENOMIC DNA]</scope>
    <source>
        <strain evidence="2 3">DSM 26048</strain>
    </source>
</reference>
<keyword evidence="3" id="KW-1185">Reference proteome</keyword>
<keyword evidence="1" id="KW-0732">Signal</keyword>
<evidence type="ECO:0008006" key="4">
    <source>
        <dbReference type="Google" id="ProtNLM"/>
    </source>
</evidence>
<name>A0ABS4IVC2_9BACL</name>
<proteinExistence type="predicted"/>
<sequence length="111" mass="12590">MKLRIIFIFLTSILLICTAAACSQNKDESAPYSSTTAFVRVIDKTEYNGQHAIIIELKKDSENTSRQTIYVLSVQQWSDIEINTNYTVHYRTTDKSVLVSIYPEGYSGTID</sequence>
<feature type="signal peptide" evidence="1">
    <location>
        <begin position="1"/>
        <end position="21"/>
    </location>
</feature>
<evidence type="ECO:0000256" key="1">
    <source>
        <dbReference type="SAM" id="SignalP"/>
    </source>
</evidence>